<keyword evidence="8" id="KW-0539">Nucleus</keyword>
<accession>A0A453CY88</accession>
<keyword evidence="6" id="KW-0677">Repeat</keyword>
<dbReference type="GO" id="GO:0003729">
    <property type="term" value="F:mRNA binding"/>
    <property type="evidence" value="ECO:0007669"/>
    <property type="project" value="UniProtKB-ARBA"/>
</dbReference>
<protein>
    <recommendedName>
        <fullName evidence="10">Ubiquitin-like domain-containing protein</fullName>
    </recommendedName>
</protein>
<comment type="subcellular location">
    <subcellularLocation>
        <location evidence="2">Cytoplasm</location>
    </subcellularLocation>
    <subcellularLocation>
        <location evidence="1">Nucleus</location>
    </subcellularLocation>
</comment>
<feature type="region of interest" description="Disordered" evidence="9">
    <location>
        <begin position="1"/>
        <end position="26"/>
    </location>
</feature>
<evidence type="ECO:0000256" key="9">
    <source>
        <dbReference type="SAM" id="MobiDB-lite"/>
    </source>
</evidence>
<dbReference type="Proteomes" id="UP000015105">
    <property type="component" value="Chromosome 2D"/>
</dbReference>
<dbReference type="Gene3D" id="3.10.20.90">
    <property type="entry name" value="Phosphatidylinositol 3-kinase Catalytic Subunit, Chain A, domain 1"/>
    <property type="match status" value="1"/>
</dbReference>
<reference evidence="11" key="3">
    <citation type="journal article" date="2017" name="Nature">
        <title>Genome sequence of the progenitor of the wheat D genome Aegilops tauschii.</title>
        <authorList>
            <person name="Luo M.C."/>
            <person name="Gu Y.Q."/>
            <person name="Puiu D."/>
            <person name="Wang H."/>
            <person name="Twardziok S.O."/>
            <person name="Deal K.R."/>
            <person name="Huo N."/>
            <person name="Zhu T."/>
            <person name="Wang L."/>
            <person name="Wang Y."/>
            <person name="McGuire P.E."/>
            <person name="Liu S."/>
            <person name="Long H."/>
            <person name="Ramasamy R.K."/>
            <person name="Rodriguez J.C."/>
            <person name="Van S.L."/>
            <person name="Yuan L."/>
            <person name="Wang Z."/>
            <person name="Xia Z."/>
            <person name="Xiao L."/>
            <person name="Anderson O.D."/>
            <person name="Ouyang S."/>
            <person name="Liang Y."/>
            <person name="Zimin A.V."/>
            <person name="Pertea G."/>
            <person name="Qi P."/>
            <person name="Bennetzen J.L."/>
            <person name="Dai X."/>
            <person name="Dawson M.W."/>
            <person name="Muller H.G."/>
            <person name="Kugler K."/>
            <person name="Rivarola-Duarte L."/>
            <person name="Spannagl M."/>
            <person name="Mayer K.F.X."/>
            <person name="Lu F.H."/>
            <person name="Bevan M.W."/>
            <person name="Leroy P."/>
            <person name="Li P."/>
            <person name="You F.M."/>
            <person name="Sun Q."/>
            <person name="Liu Z."/>
            <person name="Lyons E."/>
            <person name="Wicker T."/>
            <person name="Salzberg S.L."/>
            <person name="Devos K.M."/>
            <person name="Dvorak J."/>
        </authorList>
    </citation>
    <scope>NUCLEOTIDE SEQUENCE [LARGE SCALE GENOMIC DNA]</scope>
    <source>
        <strain evidence="11">cv. AL8/78</strain>
    </source>
</reference>
<keyword evidence="5" id="KW-1017">Isopeptide bond</keyword>
<dbReference type="EnsemblPlants" id="AET2Gv21011400.16">
    <property type="protein sequence ID" value="AET2Gv21011400.16"/>
    <property type="gene ID" value="AET2Gv21011400"/>
</dbReference>
<dbReference type="GO" id="GO:0005634">
    <property type="term" value="C:nucleus"/>
    <property type="evidence" value="ECO:0007669"/>
    <property type="project" value="UniProtKB-SubCell"/>
</dbReference>
<evidence type="ECO:0000313" key="11">
    <source>
        <dbReference type="EnsemblPlants" id="AET2Gv21011400.16"/>
    </source>
</evidence>
<evidence type="ECO:0000256" key="5">
    <source>
        <dbReference type="ARBA" id="ARBA00022499"/>
    </source>
</evidence>
<evidence type="ECO:0000256" key="2">
    <source>
        <dbReference type="ARBA" id="ARBA00004496"/>
    </source>
</evidence>
<keyword evidence="7" id="KW-0832">Ubl conjugation</keyword>
<dbReference type="FunFam" id="3.10.20.90:FF:000469">
    <property type="entry name" value="Polyubiquitin-C"/>
    <property type="match status" value="1"/>
</dbReference>
<dbReference type="GO" id="GO:0005737">
    <property type="term" value="C:cytoplasm"/>
    <property type="evidence" value="ECO:0007669"/>
    <property type="project" value="UniProtKB-SubCell"/>
</dbReference>
<dbReference type="AlphaFoldDB" id="A0A453CY88"/>
<dbReference type="Gramene" id="AET2Gv21011400.16">
    <property type="protein sequence ID" value="AET2Gv21011400.16"/>
    <property type="gene ID" value="AET2Gv21011400"/>
</dbReference>
<dbReference type="InterPro" id="IPR050158">
    <property type="entry name" value="Ubiquitin_ubiquitin-like"/>
</dbReference>
<evidence type="ECO:0000256" key="4">
    <source>
        <dbReference type="ARBA" id="ARBA00022490"/>
    </source>
</evidence>
<dbReference type="InterPro" id="IPR029071">
    <property type="entry name" value="Ubiquitin-like_domsf"/>
</dbReference>
<keyword evidence="4" id="KW-0963">Cytoplasm</keyword>
<dbReference type="PROSITE" id="PS50053">
    <property type="entry name" value="UBIQUITIN_2"/>
    <property type="match status" value="1"/>
</dbReference>
<proteinExistence type="inferred from homology"/>
<reference evidence="12" key="2">
    <citation type="journal article" date="2017" name="Nat. Plants">
        <title>The Aegilops tauschii genome reveals multiple impacts of transposons.</title>
        <authorList>
            <person name="Zhao G."/>
            <person name="Zou C."/>
            <person name="Li K."/>
            <person name="Wang K."/>
            <person name="Li T."/>
            <person name="Gao L."/>
            <person name="Zhang X."/>
            <person name="Wang H."/>
            <person name="Yang Z."/>
            <person name="Liu X."/>
            <person name="Jiang W."/>
            <person name="Mao L."/>
            <person name="Kong X."/>
            <person name="Jiao Y."/>
            <person name="Jia J."/>
        </authorList>
    </citation>
    <scope>NUCLEOTIDE SEQUENCE [LARGE SCALE GENOMIC DNA]</scope>
    <source>
        <strain evidence="12">cv. AL8/78</strain>
    </source>
</reference>
<dbReference type="InterPro" id="IPR000626">
    <property type="entry name" value="Ubiquitin-like_dom"/>
</dbReference>
<reference evidence="12" key="1">
    <citation type="journal article" date="2014" name="Science">
        <title>Ancient hybridizations among the ancestral genomes of bread wheat.</title>
        <authorList>
            <consortium name="International Wheat Genome Sequencing Consortium,"/>
            <person name="Marcussen T."/>
            <person name="Sandve S.R."/>
            <person name="Heier L."/>
            <person name="Spannagl M."/>
            <person name="Pfeifer M."/>
            <person name="Jakobsen K.S."/>
            <person name="Wulff B.B."/>
            <person name="Steuernagel B."/>
            <person name="Mayer K.F."/>
            <person name="Olsen O.A."/>
        </authorList>
    </citation>
    <scope>NUCLEOTIDE SEQUENCE [LARGE SCALE GENOMIC DNA]</scope>
    <source>
        <strain evidence="12">cv. AL8/78</strain>
    </source>
</reference>
<reference evidence="11" key="5">
    <citation type="journal article" date="2021" name="G3 (Bethesda)">
        <title>Aegilops tauschii genome assembly Aet v5.0 features greater sequence contiguity and improved annotation.</title>
        <authorList>
            <person name="Wang L."/>
            <person name="Zhu T."/>
            <person name="Rodriguez J.C."/>
            <person name="Deal K.R."/>
            <person name="Dubcovsky J."/>
            <person name="McGuire P.E."/>
            <person name="Lux T."/>
            <person name="Spannagl M."/>
            <person name="Mayer K.F.X."/>
            <person name="Baldrich P."/>
            <person name="Meyers B.C."/>
            <person name="Huo N."/>
            <person name="Gu Y.Q."/>
            <person name="Zhou H."/>
            <person name="Devos K.M."/>
            <person name="Bennetzen J.L."/>
            <person name="Unver T."/>
            <person name="Budak H."/>
            <person name="Gulick P.J."/>
            <person name="Galiba G."/>
            <person name="Kalapos B."/>
            <person name="Nelson D.R."/>
            <person name="Li P."/>
            <person name="You F.M."/>
            <person name="Luo M.C."/>
            <person name="Dvorak J."/>
        </authorList>
    </citation>
    <scope>NUCLEOTIDE SEQUENCE [LARGE SCALE GENOMIC DNA]</scope>
    <source>
        <strain evidence="11">cv. AL8/78</strain>
    </source>
</reference>
<evidence type="ECO:0000256" key="7">
    <source>
        <dbReference type="ARBA" id="ARBA00022843"/>
    </source>
</evidence>
<name>A0A453CY88_AEGTS</name>
<organism evidence="11 12">
    <name type="scientific">Aegilops tauschii subsp. strangulata</name>
    <name type="common">Goatgrass</name>
    <dbReference type="NCBI Taxonomy" id="200361"/>
    <lineage>
        <taxon>Eukaryota</taxon>
        <taxon>Viridiplantae</taxon>
        <taxon>Streptophyta</taxon>
        <taxon>Embryophyta</taxon>
        <taxon>Tracheophyta</taxon>
        <taxon>Spermatophyta</taxon>
        <taxon>Magnoliopsida</taxon>
        <taxon>Liliopsida</taxon>
        <taxon>Poales</taxon>
        <taxon>Poaceae</taxon>
        <taxon>BOP clade</taxon>
        <taxon>Pooideae</taxon>
        <taxon>Triticodae</taxon>
        <taxon>Triticeae</taxon>
        <taxon>Triticinae</taxon>
        <taxon>Aegilops</taxon>
    </lineage>
</organism>
<evidence type="ECO:0000256" key="6">
    <source>
        <dbReference type="ARBA" id="ARBA00022737"/>
    </source>
</evidence>
<feature type="compositionally biased region" description="Basic residues" evidence="9">
    <location>
        <begin position="1"/>
        <end position="16"/>
    </location>
</feature>
<evidence type="ECO:0000256" key="3">
    <source>
        <dbReference type="ARBA" id="ARBA00008430"/>
    </source>
</evidence>
<comment type="similarity">
    <text evidence="3">Belongs to the ubiquitin family.</text>
</comment>
<reference evidence="11" key="4">
    <citation type="submission" date="2019-03" db="UniProtKB">
        <authorList>
            <consortium name="EnsemblPlants"/>
        </authorList>
    </citation>
    <scope>IDENTIFICATION</scope>
</reference>
<keyword evidence="12" id="KW-1185">Reference proteome</keyword>
<dbReference type="PANTHER" id="PTHR10666">
    <property type="entry name" value="UBIQUITIN"/>
    <property type="match status" value="1"/>
</dbReference>
<evidence type="ECO:0000259" key="10">
    <source>
        <dbReference type="PROSITE" id="PS50053"/>
    </source>
</evidence>
<evidence type="ECO:0000313" key="12">
    <source>
        <dbReference type="Proteomes" id="UP000015105"/>
    </source>
</evidence>
<evidence type="ECO:0000256" key="8">
    <source>
        <dbReference type="ARBA" id="ARBA00023242"/>
    </source>
</evidence>
<evidence type="ECO:0000256" key="1">
    <source>
        <dbReference type="ARBA" id="ARBA00004123"/>
    </source>
</evidence>
<sequence length="88" mass="10020">TKAHSHHFITTRRGERRRGEQGQQPAARMQIFVKTLTAETMTLEVESFAAVDSVKAKIHDKEGTRPPPSPMTASGRLRRRRLCCCFVR</sequence>
<dbReference type="SUPFAM" id="SSF54236">
    <property type="entry name" value="Ubiquitin-like"/>
    <property type="match status" value="1"/>
</dbReference>
<feature type="domain" description="Ubiquitin-like" evidence="10">
    <location>
        <begin position="29"/>
        <end position="76"/>
    </location>
</feature>